<evidence type="ECO:0000256" key="8">
    <source>
        <dbReference type="ARBA" id="ARBA00023239"/>
    </source>
</evidence>
<evidence type="ECO:0000256" key="5">
    <source>
        <dbReference type="ARBA" id="ARBA00020164"/>
    </source>
</evidence>
<dbReference type="CDD" id="cd17299">
    <property type="entry name" value="acetolactate_decarboxylase"/>
    <property type="match status" value="1"/>
</dbReference>
<evidence type="ECO:0000256" key="9">
    <source>
        <dbReference type="SAM" id="MobiDB-lite"/>
    </source>
</evidence>
<accession>A0A1L9RN26</accession>
<dbReference type="Proteomes" id="UP000184383">
    <property type="component" value="Unassembled WGS sequence"/>
</dbReference>
<evidence type="ECO:0000256" key="6">
    <source>
        <dbReference type="ARBA" id="ARBA00022793"/>
    </source>
</evidence>
<dbReference type="InterPro" id="IPR005128">
    <property type="entry name" value="Acetolactate_a_deCO2ase"/>
</dbReference>
<protein>
    <recommendedName>
        <fullName evidence="5">Alpha-acetolactate decarboxylase</fullName>
        <ecNumber evidence="4">4.1.1.5</ecNumber>
    </recommendedName>
</protein>
<comment type="catalytic activity">
    <reaction evidence="1">
        <text>(2S)-2-acetolactate + H(+) = (R)-acetoin + CO2</text>
        <dbReference type="Rhea" id="RHEA:21580"/>
        <dbReference type="ChEBI" id="CHEBI:15378"/>
        <dbReference type="ChEBI" id="CHEBI:15686"/>
        <dbReference type="ChEBI" id="CHEBI:16526"/>
        <dbReference type="ChEBI" id="CHEBI:58476"/>
        <dbReference type="EC" id="4.1.1.5"/>
    </reaction>
</comment>
<evidence type="ECO:0000313" key="10">
    <source>
        <dbReference type="EMBL" id="OJJ36341.1"/>
    </source>
</evidence>
<dbReference type="PANTHER" id="PTHR35524:SF1">
    <property type="entry name" value="ALPHA-ACETOLACTATE DECARBOXYLASE"/>
    <property type="match status" value="1"/>
</dbReference>
<dbReference type="GeneID" id="63743858"/>
<reference evidence="11" key="1">
    <citation type="journal article" date="2017" name="Genome Biol.">
        <title>Comparative genomics reveals high biological diversity and specific adaptations in the industrially and medically important fungal genus Aspergillus.</title>
        <authorList>
            <person name="de Vries R.P."/>
            <person name="Riley R."/>
            <person name="Wiebenga A."/>
            <person name="Aguilar-Osorio G."/>
            <person name="Amillis S."/>
            <person name="Uchima C.A."/>
            <person name="Anderluh G."/>
            <person name="Asadollahi M."/>
            <person name="Askin M."/>
            <person name="Barry K."/>
            <person name="Battaglia E."/>
            <person name="Bayram O."/>
            <person name="Benocci T."/>
            <person name="Braus-Stromeyer S.A."/>
            <person name="Caldana C."/>
            <person name="Canovas D."/>
            <person name="Cerqueira G.C."/>
            <person name="Chen F."/>
            <person name="Chen W."/>
            <person name="Choi C."/>
            <person name="Clum A."/>
            <person name="Dos Santos R.A."/>
            <person name="Damasio A.R."/>
            <person name="Diallinas G."/>
            <person name="Emri T."/>
            <person name="Fekete E."/>
            <person name="Flipphi M."/>
            <person name="Freyberg S."/>
            <person name="Gallo A."/>
            <person name="Gournas C."/>
            <person name="Habgood R."/>
            <person name="Hainaut M."/>
            <person name="Harispe M.L."/>
            <person name="Henrissat B."/>
            <person name="Hilden K.S."/>
            <person name="Hope R."/>
            <person name="Hossain A."/>
            <person name="Karabika E."/>
            <person name="Karaffa L."/>
            <person name="Karanyi Z."/>
            <person name="Krasevec N."/>
            <person name="Kuo A."/>
            <person name="Kusch H."/>
            <person name="LaButti K."/>
            <person name="Lagendijk E.L."/>
            <person name="Lapidus A."/>
            <person name="Levasseur A."/>
            <person name="Lindquist E."/>
            <person name="Lipzen A."/>
            <person name="Logrieco A.F."/>
            <person name="MacCabe A."/>
            <person name="Maekelae M.R."/>
            <person name="Malavazi I."/>
            <person name="Melin P."/>
            <person name="Meyer V."/>
            <person name="Mielnichuk N."/>
            <person name="Miskei M."/>
            <person name="Molnar A.P."/>
            <person name="Mule G."/>
            <person name="Ngan C.Y."/>
            <person name="Orejas M."/>
            <person name="Orosz E."/>
            <person name="Ouedraogo J.P."/>
            <person name="Overkamp K.M."/>
            <person name="Park H.-S."/>
            <person name="Perrone G."/>
            <person name="Piumi F."/>
            <person name="Punt P.J."/>
            <person name="Ram A.F."/>
            <person name="Ramon A."/>
            <person name="Rauscher S."/>
            <person name="Record E."/>
            <person name="Riano-Pachon D.M."/>
            <person name="Robert V."/>
            <person name="Roehrig J."/>
            <person name="Ruller R."/>
            <person name="Salamov A."/>
            <person name="Salih N.S."/>
            <person name="Samson R.A."/>
            <person name="Sandor E."/>
            <person name="Sanguinetti M."/>
            <person name="Schuetze T."/>
            <person name="Sepcic K."/>
            <person name="Shelest E."/>
            <person name="Sherlock G."/>
            <person name="Sophianopoulou V."/>
            <person name="Squina F.M."/>
            <person name="Sun H."/>
            <person name="Susca A."/>
            <person name="Todd R.B."/>
            <person name="Tsang A."/>
            <person name="Unkles S.E."/>
            <person name="van de Wiele N."/>
            <person name="van Rossen-Uffink D."/>
            <person name="Oliveira J.V."/>
            <person name="Vesth T.C."/>
            <person name="Visser J."/>
            <person name="Yu J.-H."/>
            <person name="Zhou M."/>
            <person name="Andersen M.R."/>
            <person name="Archer D.B."/>
            <person name="Baker S.E."/>
            <person name="Benoit I."/>
            <person name="Brakhage A.A."/>
            <person name="Braus G.H."/>
            <person name="Fischer R."/>
            <person name="Frisvad J.C."/>
            <person name="Goldman G.H."/>
            <person name="Houbraken J."/>
            <person name="Oakley B."/>
            <person name="Pocsi I."/>
            <person name="Scazzocchio C."/>
            <person name="Seiboth B."/>
            <person name="vanKuyk P.A."/>
            <person name="Wortman J."/>
            <person name="Dyer P.S."/>
            <person name="Grigoriev I.V."/>
        </authorList>
    </citation>
    <scope>NUCLEOTIDE SEQUENCE [LARGE SCALE GENOMIC DNA]</scope>
    <source>
        <strain evidence="11">DTO 134E9</strain>
    </source>
</reference>
<keyword evidence="11" id="KW-1185">Reference proteome</keyword>
<keyword evidence="6" id="KW-0210">Decarboxylase</keyword>
<evidence type="ECO:0000256" key="4">
    <source>
        <dbReference type="ARBA" id="ARBA00013204"/>
    </source>
</evidence>
<dbReference type="AlphaFoldDB" id="A0A1L9RN26"/>
<evidence type="ECO:0000313" key="11">
    <source>
        <dbReference type="Proteomes" id="UP000184383"/>
    </source>
</evidence>
<comment type="similarity">
    <text evidence="3">Belongs to the alpha-acetolactate decarboxylase family.</text>
</comment>
<organism evidence="10 11">
    <name type="scientific">Aspergillus wentii DTO 134E9</name>
    <dbReference type="NCBI Taxonomy" id="1073089"/>
    <lineage>
        <taxon>Eukaryota</taxon>
        <taxon>Fungi</taxon>
        <taxon>Dikarya</taxon>
        <taxon>Ascomycota</taxon>
        <taxon>Pezizomycotina</taxon>
        <taxon>Eurotiomycetes</taxon>
        <taxon>Eurotiomycetidae</taxon>
        <taxon>Eurotiales</taxon>
        <taxon>Aspergillaceae</taxon>
        <taxon>Aspergillus</taxon>
        <taxon>Aspergillus subgen. Cremei</taxon>
    </lineage>
</organism>
<evidence type="ECO:0000256" key="3">
    <source>
        <dbReference type="ARBA" id="ARBA00007106"/>
    </source>
</evidence>
<dbReference type="EC" id="4.1.1.5" evidence="4"/>
<dbReference type="PANTHER" id="PTHR35524">
    <property type="entry name" value="ALPHA-ACETOLACTATE DECARBOXYLASE"/>
    <property type="match status" value="1"/>
</dbReference>
<dbReference type="PIRSF" id="PIRSF001332">
    <property type="entry name" value="Acetolac_decarb"/>
    <property type="match status" value="1"/>
</dbReference>
<gene>
    <name evidence="10" type="ORF">ASPWEDRAFT_108628</name>
</gene>
<sequence>MNHIHQYSVFSALMHGLASDGTTLSHILKDTNHGIGTACGINGEIIILDGKVYHFTSKDELRMLTPSDTTPLIVATDFQPTMTKSLSTLSMASLQEALYPYLPSRQNNFISLRLDGTFTHITYRVVNPQLAPKEPLMQVARRQTVKSYHDIKGSVFGFYSPPYTNGFSMAGFHIHFLSDDRKAGGHVLDFDAEKITLKAAVGTHLHLELPGGEEFNEEPIQPSIAEDLPLVQR</sequence>
<dbReference type="EMBL" id="KV878211">
    <property type="protein sequence ID" value="OJJ36341.1"/>
    <property type="molecule type" value="Genomic_DNA"/>
</dbReference>
<dbReference type="VEuPathDB" id="FungiDB:ASPWEDRAFT_108628"/>
<dbReference type="STRING" id="1073089.A0A1L9RN26"/>
<keyword evidence="7" id="KW-0005">Acetoin biosynthesis</keyword>
<evidence type="ECO:0000256" key="2">
    <source>
        <dbReference type="ARBA" id="ARBA00005170"/>
    </source>
</evidence>
<dbReference type="Gene3D" id="3.30.1330.80">
    <property type="entry name" value="Hypothetical protein, similar to alpha- acetolactate decarboxylase, domain 2"/>
    <property type="match status" value="2"/>
</dbReference>
<evidence type="ECO:0000256" key="1">
    <source>
        <dbReference type="ARBA" id="ARBA00001784"/>
    </source>
</evidence>
<proteinExistence type="inferred from homology"/>
<comment type="pathway">
    <text evidence="2">Polyol metabolism; (R,R)-butane-2,3-diol biosynthesis; (R,R)-butane-2,3-diol from pyruvate: step 2/3.</text>
</comment>
<dbReference type="Pfam" id="PF03306">
    <property type="entry name" value="AAL_decarboxy"/>
    <property type="match status" value="1"/>
</dbReference>
<dbReference type="UniPathway" id="UPA00626">
    <property type="reaction ID" value="UER00678"/>
</dbReference>
<dbReference type="GO" id="GO:0047605">
    <property type="term" value="F:acetolactate decarboxylase activity"/>
    <property type="evidence" value="ECO:0007669"/>
    <property type="project" value="UniProtKB-EC"/>
</dbReference>
<name>A0A1L9RN26_ASPWE</name>
<evidence type="ECO:0000256" key="7">
    <source>
        <dbReference type="ARBA" id="ARBA00023061"/>
    </source>
</evidence>
<dbReference type="RefSeq" id="XP_040690017.1">
    <property type="nucleotide sequence ID" value="XM_040828010.1"/>
</dbReference>
<dbReference type="OrthoDB" id="509395at2759"/>
<feature type="region of interest" description="Disordered" evidence="9">
    <location>
        <begin position="214"/>
        <end position="233"/>
    </location>
</feature>
<keyword evidence="8" id="KW-0456">Lyase</keyword>
<dbReference type="GO" id="GO:0045151">
    <property type="term" value="P:acetoin biosynthetic process"/>
    <property type="evidence" value="ECO:0007669"/>
    <property type="project" value="UniProtKB-KW"/>
</dbReference>
<dbReference type="SUPFAM" id="SSF117856">
    <property type="entry name" value="AF0104/ALDC/Ptd012-like"/>
    <property type="match status" value="1"/>
</dbReference>